<feature type="region of interest" description="Disordered" evidence="4">
    <location>
        <begin position="549"/>
        <end position="622"/>
    </location>
</feature>
<dbReference type="Gene3D" id="1.20.120.730">
    <property type="entry name" value="Sec23/Sec24 helical domain"/>
    <property type="match status" value="1"/>
</dbReference>
<dbReference type="PANTHER" id="PTHR13803">
    <property type="entry name" value="SEC24-RELATED PROTEIN"/>
    <property type="match status" value="1"/>
</dbReference>
<accession>A0A1J7HK37</accession>
<dbReference type="GO" id="GO:0070971">
    <property type="term" value="C:endoplasmic reticulum exit site"/>
    <property type="evidence" value="ECO:0007669"/>
    <property type="project" value="TreeGrafter"/>
</dbReference>
<evidence type="ECO:0000259" key="6">
    <source>
        <dbReference type="Pfam" id="PF04810"/>
    </source>
</evidence>
<evidence type="ECO:0000256" key="3">
    <source>
        <dbReference type="ARBA" id="ARBA00022927"/>
    </source>
</evidence>
<dbReference type="Gramene" id="OIW06786">
    <property type="protein sequence ID" value="OIW06786"/>
    <property type="gene ID" value="TanjilG_11511"/>
</dbReference>
<dbReference type="Gene3D" id="3.40.50.1440">
    <property type="entry name" value="Tubulin/FtsZ, GTPase domain"/>
    <property type="match status" value="1"/>
</dbReference>
<dbReference type="InterPro" id="IPR012990">
    <property type="entry name" value="Beta-sandwich_Sec23_24"/>
</dbReference>
<dbReference type="InterPro" id="IPR036180">
    <property type="entry name" value="Gelsolin-like_dom_sf"/>
</dbReference>
<organism evidence="10 11">
    <name type="scientific">Lupinus angustifolius</name>
    <name type="common">Narrow-leaved blue lupine</name>
    <dbReference type="NCBI Taxonomy" id="3871"/>
    <lineage>
        <taxon>Eukaryota</taxon>
        <taxon>Viridiplantae</taxon>
        <taxon>Streptophyta</taxon>
        <taxon>Embryophyta</taxon>
        <taxon>Tracheophyta</taxon>
        <taxon>Spermatophyta</taxon>
        <taxon>Magnoliopsida</taxon>
        <taxon>eudicotyledons</taxon>
        <taxon>Gunneridae</taxon>
        <taxon>Pentapetalae</taxon>
        <taxon>rosids</taxon>
        <taxon>fabids</taxon>
        <taxon>Fabales</taxon>
        <taxon>Fabaceae</taxon>
        <taxon>Papilionoideae</taxon>
        <taxon>50 kb inversion clade</taxon>
        <taxon>genistoids sensu lato</taxon>
        <taxon>core genistoids</taxon>
        <taxon>Genisteae</taxon>
        <taxon>Lupinus</taxon>
    </lineage>
</organism>
<dbReference type="SUPFAM" id="SSF81811">
    <property type="entry name" value="Helical domain of Sec23/24"/>
    <property type="match status" value="1"/>
</dbReference>
<evidence type="ECO:0000256" key="1">
    <source>
        <dbReference type="ARBA" id="ARBA00008334"/>
    </source>
</evidence>
<feature type="domain" description="Zinc finger Sec23/Sec24-type" evidence="6">
    <location>
        <begin position="784"/>
        <end position="822"/>
    </location>
</feature>
<dbReference type="InterPro" id="IPR036175">
    <property type="entry name" value="Sec23/24_helical_dom_sf"/>
</dbReference>
<keyword evidence="2" id="KW-0813">Transport</keyword>
<dbReference type="Gene3D" id="3.40.20.10">
    <property type="entry name" value="Severin"/>
    <property type="match status" value="1"/>
</dbReference>
<dbReference type="GO" id="GO:0006886">
    <property type="term" value="P:intracellular protein transport"/>
    <property type="evidence" value="ECO:0007669"/>
    <property type="project" value="InterPro"/>
</dbReference>
<dbReference type="SUPFAM" id="SSF52490">
    <property type="entry name" value="Tubulin nucleotide-binding domain-like"/>
    <property type="match status" value="1"/>
</dbReference>
<gene>
    <name evidence="10" type="ORF">TanjilG_11511</name>
</gene>
<keyword evidence="11" id="KW-1185">Reference proteome</keyword>
<dbReference type="SUPFAM" id="SSF82754">
    <property type="entry name" value="C-terminal, gelsolin-like domain of Sec23/24"/>
    <property type="match status" value="1"/>
</dbReference>
<feature type="compositionally biased region" description="Pro residues" evidence="4">
    <location>
        <begin position="654"/>
        <end position="675"/>
    </location>
</feature>
<feature type="region of interest" description="Disordered" evidence="4">
    <location>
        <begin position="287"/>
        <end position="311"/>
    </location>
</feature>
<dbReference type="GO" id="GO:0008270">
    <property type="term" value="F:zinc ion binding"/>
    <property type="evidence" value="ECO:0007669"/>
    <property type="project" value="InterPro"/>
</dbReference>
<sequence length="1419" mass="157204">MASVRVAVQSRLLRSRCVWRKVHRSTVIAKPNPISLMSLELVASAGYGLDHTVAVDIFDTVRSRNGLTVAIVLKPFNFEGLRRQEEVKALLGKLKANTDLLIEIDIDALLKKDLLTLDEAMKTTNDAVLLAIKAIFILKSILECYKEAEIGFGAAYNIGTSILNSIFDCPFLGVRLKDPNSIVICILASSVPINDSDIAAFVRTFRQTTEYKRDIILSTVHEPNAEPNQLITTVLTLGFWERHNQQQIATKKENAVSPHEVTDSNDIDEGATRIASDLIDENPSMDYEELEPAVSSSSNSELPASRGSEKSEDLFDSMAKYSIHYDSINEGVAVDDYAFQRERLENWNLGPGYEVAKEWAQERAADATPVVDKISIFHLPVGVRPSEEFKDYSKDPFMRKQHEPEIDNDAKVPTTNGGMSSWSTVTDAGLEAVMEFAYSLLKGNNANKPKKHGVLSVRAASMLEAERDLPKKWSPVVEMPYRGGRYKGRCQGGLPEGKGWFYFHTGDRWFANFWKGKANGEGRFYTKSGDAFFGNFKDGWRHSQFLCINSNGTRPTGPPPGQPPSFASRPSPNVAAPFSGVPPPGGSLPNRPLVASPPTMGARPGPTPFNSSPISTPPVMPPTSAPSHFMNNGPPAFSGGALPGPQRFPAQQPIGPPTMRAPPGPAVQPQPPYPMPSQGAMQPPASPFGAPWQMQSQQVAPPPPVPVPSAPRMFHMPPALPNQSMSTTISTAVGQTGAPMTGHSKIDPNQIPRPSPGSAVILHDTRQGNQATIPPVVDFGESGPVRCSRCKAYINPFMKFVDQGRRFICNLCGFSDETPREYHCNLGPDGRRRDADERPELCRGVVEFVATKEFMEGPRTMVGIATFDSTIHFYNLKRALQQPLMLIIPDVQDVYTPLQTDVIVPLSECHQHLELLLESIPTLFQNSRTSESAFGAAIKAAFLALKDSGGKLLVFQSVLPSIGIGALSAREAEGRTNISAGEKEANKLLQPADKAFMELAVEFAEYQVCVDVFVTTQTYVDIASISVIPRTTGGQVYYYCPFSALSDPAKLYNDLRWNITRPQGFEAVMRVRCSQCISFNYYGMFNFNLWPNFSFVQIDCDKTFMVTLKHDDKLQDGSECAFQCALLYTTVNGERRIRVITLSLPVTSMLSNLFRAADLDTQFCCFLKQGWRHPVHFLEHVYKCIQLKFLDERILTASLLSVAANEVPSRPLPLVREKVTNLCINALFSYRKYCATVSSSGQLILPEALKLLPLYTLALTKSTGLRTEGKIDEFSFWLNYVSSLSTQLAIPLVYPRMVAIHDLDSKEDEESVIPSFLPLSSEHVSDDGVYLLENGHDCLIYIGDSVSPDIVRRLFGVATVEEIPLLQYDNSLSKKLNEVVNEIRRQRCSYLRKAFIERKNVFAENLPNWQCTLKTIFFD</sequence>
<dbReference type="SUPFAM" id="SSF81995">
    <property type="entry name" value="beta-sandwich domain of Sec23/24"/>
    <property type="match status" value="1"/>
</dbReference>
<dbReference type="InterPro" id="IPR036525">
    <property type="entry name" value="Tubulin/FtsZ_GTPase_sf"/>
</dbReference>
<dbReference type="Gene3D" id="2.30.30.380">
    <property type="entry name" value="Zn-finger domain of Sec23/24"/>
    <property type="match status" value="1"/>
</dbReference>
<dbReference type="InterPro" id="IPR050550">
    <property type="entry name" value="SEC23_SEC24_subfamily"/>
</dbReference>
<evidence type="ECO:0000256" key="4">
    <source>
        <dbReference type="SAM" id="MobiDB-lite"/>
    </source>
</evidence>
<evidence type="ECO:0000313" key="11">
    <source>
        <dbReference type="Proteomes" id="UP000188354"/>
    </source>
</evidence>
<name>A0A1J7HK37_LUPAN</name>
<dbReference type="InterPro" id="IPR006896">
    <property type="entry name" value="Sec23/24_trunk_dom"/>
</dbReference>
<dbReference type="InterPro" id="IPR029006">
    <property type="entry name" value="ADF-H/Gelsolin-like_dom_sf"/>
</dbReference>
<reference evidence="10 11" key="1">
    <citation type="journal article" date="2017" name="Plant Biotechnol. J.">
        <title>A comprehensive draft genome sequence for lupin (Lupinus angustifolius), an emerging health food: insights into plant-microbe interactions and legume evolution.</title>
        <authorList>
            <person name="Hane J.K."/>
            <person name="Ming Y."/>
            <person name="Kamphuis L.G."/>
            <person name="Nelson M.N."/>
            <person name="Garg G."/>
            <person name="Atkins C.A."/>
            <person name="Bayer P.E."/>
            <person name="Bravo A."/>
            <person name="Bringans S."/>
            <person name="Cannon S."/>
            <person name="Edwards D."/>
            <person name="Foley R."/>
            <person name="Gao L.L."/>
            <person name="Harrison M.J."/>
            <person name="Huang W."/>
            <person name="Hurgobin B."/>
            <person name="Li S."/>
            <person name="Liu C.W."/>
            <person name="McGrath A."/>
            <person name="Morahan G."/>
            <person name="Murray J."/>
            <person name="Weller J."/>
            <person name="Jian J."/>
            <person name="Singh K.B."/>
        </authorList>
    </citation>
    <scope>NUCLEOTIDE SEQUENCE [LARGE SCALE GENOMIC DNA]</scope>
    <source>
        <strain evidence="11">cv. Tanjil</strain>
        <tissue evidence="10">Whole plant</tissue>
    </source>
</reference>
<dbReference type="Proteomes" id="UP000188354">
    <property type="component" value="Chromosome LG08"/>
</dbReference>
<evidence type="ECO:0000313" key="10">
    <source>
        <dbReference type="EMBL" id="OIW06786.1"/>
    </source>
</evidence>
<dbReference type="Gene3D" id="3.40.50.410">
    <property type="entry name" value="von Willebrand factor, type A domain"/>
    <property type="match status" value="1"/>
</dbReference>
<feature type="domain" description="Gelsolin-like" evidence="5">
    <location>
        <begin position="1314"/>
        <end position="1367"/>
    </location>
</feature>
<feature type="domain" description="Sec23/Sec24 helical" evidence="8">
    <location>
        <begin position="1197"/>
        <end position="1290"/>
    </location>
</feature>
<keyword evidence="3" id="KW-0653">Protein transport</keyword>
<dbReference type="InterPro" id="IPR006900">
    <property type="entry name" value="Sec23/24_helical_dom"/>
</dbReference>
<dbReference type="Pfam" id="PF04811">
    <property type="entry name" value="Sec23_trunk"/>
    <property type="match status" value="1"/>
</dbReference>
<feature type="region of interest" description="Disordered" evidence="4">
    <location>
        <begin position="649"/>
        <end position="703"/>
    </location>
</feature>
<dbReference type="PANTHER" id="PTHR13803:SF4">
    <property type="entry name" value="SECRETORY 24CD, ISOFORM C"/>
    <property type="match status" value="1"/>
</dbReference>
<evidence type="ECO:0000259" key="8">
    <source>
        <dbReference type="Pfam" id="PF04815"/>
    </source>
</evidence>
<evidence type="ECO:0000256" key="2">
    <source>
        <dbReference type="ARBA" id="ARBA00022448"/>
    </source>
</evidence>
<dbReference type="Pfam" id="PF04810">
    <property type="entry name" value="zf-Sec23_Sec24"/>
    <property type="match status" value="1"/>
</dbReference>
<dbReference type="InterPro" id="IPR006895">
    <property type="entry name" value="Znf_Sec23_Sec24"/>
</dbReference>
<dbReference type="STRING" id="3871.A0A1J7HK37"/>
<dbReference type="EMBL" id="CM007368">
    <property type="protein sequence ID" value="OIW06786.1"/>
    <property type="molecule type" value="Genomic_DNA"/>
</dbReference>
<evidence type="ECO:0000259" key="9">
    <source>
        <dbReference type="Pfam" id="PF08033"/>
    </source>
</evidence>
<feature type="region of interest" description="Disordered" evidence="4">
    <location>
        <begin position="248"/>
        <end position="271"/>
    </location>
</feature>
<evidence type="ECO:0000259" key="7">
    <source>
        <dbReference type="Pfam" id="PF04811"/>
    </source>
</evidence>
<dbReference type="SUPFAM" id="SSF82185">
    <property type="entry name" value="Histone H3 K4-specific methyltransferase SET7/9 N-terminal domain"/>
    <property type="match status" value="1"/>
</dbReference>
<evidence type="ECO:0000259" key="5">
    <source>
        <dbReference type="Pfam" id="PF00626"/>
    </source>
</evidence>
<dbReference type="GO" id="GO:0090110">
    <property type="term" value="P:COPII-coated vesicle cargo loading"/>
    <property type="evidence" value="ECO:0007669"/>
    <property type="project" value="TreeGrafter"/>
</dbReference>
<feature type="domain" description="Sec23/Sec24 beta-sandwich" evidence="9">
    <location>
        <begin position="1064"/>
        <end position="1147"/>
    </location>
</feature>
<protein>
    <submittedName>
        <fullName evidence="10">Uncharacterized protein</fullName>
    </submittedName>
</protein>
<dbReference type="InterPro" id="IPR036465">
    <property type="entry name" value="vWFA_dom_sf"/>
</dbReference>
<proteinExistence type="inferred from homology"/>
<comment type="similarity">
    <text evidence="1">Belongs to the SEC23/SEC24 family. SEC24 subfamily.</text>
</comment>
<feature type="domain" description="Sec23/Sec24 trunk" evidence="7">
    <location>
        <begin position="857"/>
        <end position="1059"/>
    </location>
</feature>
<dbReference type="Pfam" id="PF04815">
    <property type="entry name" value="Sec23_helical"/>
    <property type="match status" value="1"/>
</dbReference>
<dbReference type="InterPro" id="IPR007123">
    <property type="entry name" value="Gelsolin-like_dom"/>
</dbReference>
<dbReference type="Pfam" id="PF00626">
    <property type="entry name" value="Gelsolin"/>
    <property type="match status" value="1"/>
</dbReference>
<dbReference type="GO" id="GO:0000149">
    <property type="term" value="F:SNARE binding"/>
    <property type="evidence" value="ECO:0007669"/>
    <property type="project" value="TreeGrafter"/>
</dbReference>
<dbReference type="Pfam" id="PF08033">
    <property type="entry name" value="Sec23_BS"/>
    <property type="match status" value="1"/>
</dbReference>
<dbReference type="SUPFAM" id="SSF53300">
    <property type="entry name" value="vWA-like"/>
    <property type="match status" value="1"/>
</dbReference>
<dbReference type="GO" id="GO:0030127">
    <property type="term" value="C:COPII vesicle coat"/>
    <property type="evidence" value="ECO:0007669"/>
    <property type="project" value="InterPro"/>
</dbReference>